<accession>A0ABW9BYD5</accession>
<sequence length="314" mass="33993">MHEGHIQSDTIRKFRKFYADGAPLAFLTSLFQVNLILDANVVIKELIWATTKRKNPHGRSELLEVLEVETVIAWAPTFLEAEVEKYIPLVVEKGASQEEVTAHWQRLRALITLVDVGGAAEDGAEIRDPKDVPYIRLQEKINATIVTDDKDISAMGGTVVPRIAVMASLRAYSRAAAVQVTFQVSGYTFAGLSVRALSGAAKFVYTTAEKAAMKVPREVWLGMLAALCVAMVVPASRIWLRNQLDAVVGQLGIAAGGIANVTSTLATEYRARKLDADDALAKVHALLGINPAREDVQPRAGQGPQVRRPGGSGD</sequence>
<dbReference type="EMBL" id="JAQQDH010000001">
    <property type="protein sequence ID" value="MFM0442830.1"/>
    <property type="molecule type" value="Genomic_DNA"/>
</dbReference>
<dbReference type="InterPro" id="IPR002716">
    <property type="entry name" value="PIN_dom"/>
</dbReference>
<feature type="region of interest" description="Disordered" evidence="1">
    <location>
        <begin position="294"/>
        <end position="314"/>
    </location>
</feature>
<gene>
    <name evidence="3" type="ORF">PQR00_04465</name>
</gene>
<keyword evidence="4" id="KW-1185">Reference proteome</keyword>
<feature type="domain" description="PIN" evidence="2">
    <location>
        <begin position="36"/>
        <end position="156"/>
    </location>
</feature>
<proteinExistence type="predicted"/>
<name>A0ABW9BYD5_9BURK</name>
<evidence type="ECO:0000313" key="3">
    <source>
        <dbReference type="EMBL" id="MFM0442830.1"/>
    </source>
</evidence>
<dbReference type="Proteomes" id="UP001629288">
    <property type="component" value="Unassembled WGS sequence"/>
</dbReference>
<organism evidence="3 4">
    <name type="scientific">Paraburkholderia strydomiana</name>
    <dbReference type="NCBI Taxonomy" id="1245417"/>
    <lineage>
        <taxon>Bacteria</taxon>
        <taxon>Pseudomonadati</taxon>
        <taxon>Pseudomonadota</taxon>
        <taxon>Betaproteobacteria</taxon>
        <taxon>Burkholderiales</taxon>
        <taxon>Burkholderiaceae</taxon>
        <taxon>Paraburkholderia</taxon>
    </lineage>
</organism>
<dbReference type="Pfam" id="PF10130">
    <property type="entry name" value="PIN_2"/>
    <property type="match status" value="1"/>
</dbReference>
<dbReference type="RefSeq" id="WP_408127337.1">
    <property type="nucleotide sequence ID" value="NZ_JAQQDH010000001.1"/>
</dbReference>
<reference evidence="3 4" key="1">
    <citation type="journal article" date="2024" name="Chem. Sci.">
        <title>Discovery of megapolipeptins by genome mining of a Burkholderiales bacteria collection.</title>
        <authorList>
            <person name="Paulo B.S."/>
            <person name="Recchia M.J.J."/>
            <person name="Lee S."/>
            <person name="Fergusson C.H."/>
            <person name="Romanowski S.B."/>
            <person name="Hernandez A."/>
            <person name="Krull N."/>
            <person name="Liu D.Y."/>
            <person name="Cavanagh H."/>
            <person name="Bos A."/>
            <person name="Gray C.A."/>
            <person name="Murphy B.T."/>
            <person name="Linington R.G."/>
            <person name="Eustaquio A.S."/>
        </authorList>
    </citation>
    <scope>NUCLEOTIDE SEQUENCE [LARGE SCALE GENOMIC DNA]</scope>
    <source>
        <strain evidence="3 4">RL17-379-BIB-C</strain>
    </source>
</reference>
<evidence type="ECO:0000313" key="4">
    <source>
        <dbReference type="Proteomes" id="UP001629288"/>
    </source>
</evidence>
<evidence type="ECO:0000256" key="1">
    <source>
        <dbReference type="SAM" id="MobiDB-lite"/>
    </source>
</evidence>
<evidence type="ECO:0000259" key="2">
    <source>
        <dbReference type="Pfam" id="PF10130"/>
    </source>
</evidence>
<protein>
    <submittedName>
        <fullName evidence="3">PIN domain-containing protein</fullName>
    </submittedName>
</protein>
<comment type="caution">
    <text evidence="3">The sequence shown here is derived from an EMBL/GenBank/DDBJ whole genome shotgun (WGS) entry which is preliminary data.</text>
</comment>